<dbReference type="SUPFAM" id="SSF49464">
    <property type="entry name" value="Carboxypeptidase regulatory domain-like"/>
    <property type="match status" value="1"/>
</dbReference>
<dbReference type="GO" id="GO:0015344">
    <property type="term" value="F:siderophore uptake transmembrane transporter activity"/>
    <property type="evidence" value="ECO:0007669"/>
    <property type="project" value="TreeGrafter"/>
</dbReference>
<evidence type="ECO:0000256" key="1">
    <source>
        <dbReference type="ARBA" id="ARBA00004571"/>
    </source>
</evidence>
<dbReference type="GO" id="GO:0009279">
    <property type="term" value="C:cell outer membrane"/>
    <property type="evidence" value="ECO:0007669"/>
    <property type="project" value="UniProtKB-SubCell"/>
</dbReference>
<evidence type="ECO:0000256" key="4">
    <source>
        <dbReference type="ARBA" id="ARBA00022692"/>
    </source>
</evidence>
<feature type="domain" description="TonB-dependent transporter Oar-like beta-barrel" evidence="8">
    <location>
        <begin position="235"/>
        <end position="1161"/>
    </location>
</feature>
<dbReference type="Pfam" id="PF13620">
    <property type="entry name" value="CarboxypepD_reg"/>
    <property type="match status" value="1"/>
</dbReference>
<dbReference type="SUPFAM" id="SSF56935">
    <property type="entry name" value="Porins"/>
    <property type="match status" value="1"/>
</dbReference>
<dbReference type="Pfam" id="PF25183">
    <property type="entry name" value="OMP_b-brl_4"/>
    <property type="match status" value="1"/>
</dbReference>
<evidence type="ECO:0000256" key="6">
    <source>
        <dbReference type="ARBA" id="ARBA00023237"/>
    </source>
</evidence>
<dbReference type="RefSeq" id="WP_184217154.1">
    <property type="nucleotide sequence ID" value="NZ_JACHIP010000003.1"/>
</dbReference>
<evidence type="ECO:0000256" key="7">
    <source>
        <dbReference type="SAM" id="SignalP"/>
    </source>
</evidence>
<dbReference type="InterPro" id="IPR057601">
    <property type="entry name" value="Oar-like_b-barrel"/>
</dbReference>
<keyword evidence="3" id="KW-1134">Transmembrane beta strand</keyword>
<evidence type="ECO:0000256" key="3">
    <source>
        <dbReference type="ARBA" id="ARBA00022452"/>
    </source>
</evidence>
<keyword evidence="7" id="KW-0732">Signal</keyword>
<sequence length="1187" mass="127110">MRLTKISFLLVLLFLVFPVFSQTPTGTIQGVVTDPGGSTIAAAVVTITDTATNERHTVKTDTSGRYQVPFLAPGNYVVTVVAPGFRPATQTGLHVEVASSNTADFSMSVGQTTDQVQVSTNVEELDTTTSNLSDTIPARFILDLPDNGRNPFDFALLAPTVSNLGGASTPHIGGSRNGNNEQLIDGMTNILPENNVGNNVSAYNPIIDSVQEVNVQTSVLAAEYGRFSGGVVSLVTKSGGNAYHGSGYEFLETTGLNANAFGSAPDSKKTDTHRYQTGGTFSGPIRRDKTFFFLDFEDSRQSAGTSITSTVPQNLAAYIGGDFSGLGAPIYDPLTVHQGTYIDPSSGTTVTGYVRDQFPGNKIPTDRLSPIAQKILSYYPAPQTSAVTNNYVNSGANTNNYYHFDTKLDQQWNSNFHSFIRFSHSAGNNSYLQDYAGTSAIASPGGYNGPTSGNAYSLSFDNTVTFSSTLVGEFRYGFSKSVSNRTAYSAGFDPTTLGFNSGFDADAVEGLQFPHFGFNGFSDLGGLGYVPLLEDPLAHDVNGSLVKILGSHSVKVGGEFRYLYINFSQFAYPTGTFSADNTWTRFTPDSSTGAASATASAGGATLASFLLGLPQSGTIYDEPHLHQNSEYLAFFVQDDWKVRRDLTLNYGIRWDLEIPREERNNALSYWDPNATSALGSVAVPAGVTCPACGSLKGAMHLVNTPGAAHGRKQVPTNYNDFGPRIGFSYNPYPKMVLRGGFGIVFQPSAFQAAGTSGAPGIEGFTSQTQYNPSFDGQHSAPVASLANVFPGGIQKPAALDSTCLASPSCIQNIDVGNTISESYFDKTRNPYTMQWNLAVQYQLPSKIKAEVAYLGNRGLFLIAGDPGIPHDQLPLSDASLGNQLKASVTNPFYGIITTPGSALAQQTVQQNQLLRQYPQYTGVNTFRKPEADSIYHAFTVRVDREFSNGITFTTAFTGSKAIDDSASSVTYLGPAGATYGDQYNPRGERSVSPFDISRIFVASTVYELPYGRGKMFGANIPKTADLFLGGWQVNGILTYSGGTPFLTPSYDNGSTASGLLTFAQRPSLSGNPVGPGKSLNAAAFVAPAPFTIGNAPRTIPGVRNPSSNNLDFSAVKNTRWGDSSRYNAQFRFEMFNALNHENIGTISTSQNYFNSATGVTEIVHVNPNNGNYANSARVIQLGFKFYF</sequence>
<dbReference type="PANTHER" id="PTHR30069:SF46">
    <property type="entry name" value="OAR PROTEIN"/>
    <property type="match status" value="1"/>
</dbReference>
<keyword evidence="5" id="KW-0472">Membrane</keyword>
<evidence type="ECO:0000313" key="9">
    <source>
        <dbReference type="EMBL" id="MBB5057960.1"/>
    </source>
</evidence>
<dbReference type="Gene3D" id="2.60.40.1120">
    <property type="entry name" value="Carboxypeptidase-like, regulatory domain"/>
    <property type="match status" value="1"/>
</dbReference>
<feature type="signal peptide" evidence="7">
    <location>
        <begin position="1"/>
        <end position="21"/>
    </location>
</feature>
<protein>
    <recommendedName>
        <fullName evidence="8">TonB-dependent transporter Oar-like beta-barrel domain-containing protein</fullName>
    </recommendedName>
</protein>
<keyword evidence="4" id="KW-0812">Transmembrane</keyword>
<feature type="chain" id="PRO_5030673914" description="TonB-dependent transporter Oar-like beta-barrel domain-containing protein" evidence="7">
    <location>
        <begin position="22"/>
        <end position="1187"/>
    </location>
</feature>
<accession>A0A7W7ZDN3</accession>
<keyword evidence="6" id="KW-0998">Cell outer membrane</keyword>
<dbReference type="GO" id="GO:0044718">
    <property type="term" value="P:siderophore transmembrane transport"/>
    <property type="evidence" value="ECO:0007669"/>
    <property type="project" value="TreeGrafter"/>
</dbReference>
<evidence type="ECO:0000256" key="2">
    <source>
        <dbReference type="ARBA" id="ARBA00022448"/>
    </source>
</evidence>
<dbReference type="InterPro" id="IPR008969">
    <property type="entry name" value="CarboxyPept-like_regulatory"/>
</dbReference>
<comment type="caution">
    <text evidence="9">The sequence shown here is derived from an EMBL/GenBank/DDBJ whole genome shotgun (WGS) entry which is preliminary data.</text>
</comment>
<gene>
    <name evidence="9" type="ORF">HDF16_002666</name>
</gene>
<dbReference type="InterPro" id="IPR036942">
    <property type="entry name" value="Beta-barrel_TonB_sf"/>
</dbReference>
<name>A0A7W7ZDN3_9BACT</name>
<evidence type="ECO:0000313" key="10">
    <source>
        <dbReference type="Proteomes" id="UP000540989"/>
    </source>
</evidence>
<dbReference type="Proteomes" id="UP000540989">
    <property type="component" value="Unassembled WGS sequence"/>
</dbReference>
<dbReference type="Gene3D" id="2.40.170.20">
    <property type="entry name" value="TonB-dependent receptor, beta-barrel domain"/>
    <property type="match status" value="1"/>
</dbReference>
<dbReference type="AlphaFoldDB" id="A0A7W7ZDN3"/>
<keyword evidence="2" id="KW-0813">Transport</keyword>
<keyword evidence="10" id="KW-1185">Reference proteome</keyword>
<proteinExistence type="predicted"/>
<evidence type="ECO:0000259" key="8">
    <source>
        <dbReference type="Pfam" id="PF25183"/>
    </source>
</evidence>
<organism evidence="9 10">
    <name type="scientific">Granulicella aggregans</name>
    <dbReference type="NCBI Taxonomy" id="474949"/>
    <lineage>
        <taxon>Bacteria</taxon>
        <taxon>Pseudomonadati</taxon>
        <taxon>Acidobacteriota</taxon>
        <taxon>Terriglobia</taxon>
        <taxon>Terriglobales</taxon>
        <taxon>Acidobacteriaceae</taxon>
        <taxon>Granulicella</taxon>
    </lineage>
</organism>
<reference evidence="9 10" key="1">
    <citation type="submission" date="2020-08" db="EMBL/GenBank/DDBJ databases">
        <title>Genomic Encyclopedia of Type Strains, Phase IV (KMG-V): Genome sequencing to study the core and pangenomes of soil and plant-associated prokaryotes.</title>
        <authorList>
            <person name="Whitman W."/>
        </authorList>
    </citation>
    <scope>NUCLEOTIDE SEQUENCE [LARGE SCALE GENOMIC DNA]</scope>
    <source>
        <strain evidence="9 10">M8UP14</strain>
    </source>
</reference>
<evidence type="ECO:0000256" key="5">
    <source>
        <dbReference type="ARBA" id="ARBA00023136"/>
    </source>
</evidence>
<dbReference type="InterPro" id="IPR039426">
    <property type="entry name" value="TonB-dep_rcpt-like"/>
</dbReference>
<comment type="subcellular location">
    <subcellularLocation>
        <location evidence="1">Cell outer membrane</location>
        <topology evidence="1">Multi-pass membrane protein</topology>
    </subcellularLocation>
</comment>
<dbReference type="EMBL" id="JACHIP010000003">
    <property type="protein sequence ID" value="MBB5057960.1"/>
    <property type="molecule type" value="Genomic_DNA"/>
</dbReference>
<dbReference type="PANTHER" id="PTHR30069">
    <property type="entry name" value="TONB-DEPENDENT OUTER MEMBRANE RECEPTOR"/>
    <property type="match status" value="1"/>
</dbReference>